<dbReference type="InterPro" id="IPR039309">
    <property type="entry name" value="BT1"/>
</dbReference>
<feature type="transmembrane region" description="Helical" evidence="8">
    <location>
        <begin position="155"/>
        <end position="173"/>
    </location>
</feature>
<name>A0ABP0WA16_9BRYO</name>
<evidence type="ECO:0000256" key="1">
    <source>
        <dbReference type="ARBA" id="ARBA00004141"/>
    </source>
</evidence>
<evidence type="ECO:0000256" key="7">
    <source>
        <dbReference type="SAM" id="MobiDB-lite"/>
    </source>
</evidence>
<feature type="region of interest" description="Disordered" evidence="7">
    <location>
        <begin position="61"/>
        <end position="85"/>
    </location>
</feature>
<feature type="transmembrane region" description="Helical" evidence="8">
    <location>
        <begin position="422"/>
        <end position="441"/>
    </location>
</feature>
<gene>
    <name evidence="9" type="ORF">CSSPJE1EN1_LOCUS8489</name>
</gene>
<dbReference type="InterPro" id="IPR004324">
    <property type="entry name" value="FBT"/>
</dbReference>
<keyword evidence="3" id="KW-0813">Transport</keyword>
<evidence type="ECO:0000256" key="8">
    <source>
        <dbReference type="SAM" id="Phobius"/>
    </source>
</evidence>
<evidence type="ECO:0008006" key="11">
    <source>
        <dbReference type="Google" id="ProtNLM"/>
    </source>
</evidence>
<keyword evidence="10" id="KW-1185">Reference proteome</keyword>
<feature type="transmembrane region" description="Helical" evidence="8">
    <location>
        <begin position="285"/>
        <end position="305"/>
    </location>
</feature>
<organism evidence="9 10">
    <name type="scientific">Sphagnum jensenii</name>
    <dbReference type="NCBI Taxonomy" id="128206"/>
    <lineage>
        <taxon>Eukaryota</taxon>
        <taxon>Viridiplantae</taxon>
        <taxon>Streptophyta</taxon>
        <taxon>Embryophyta</taxon>
        <taxon>Bryophyta</taxon>
        <taxon>Sphagnophytina</taxon>
        <taxon>Sphagnopsida</taxon>
        <taxon>Sphagnales</taxon>
        <taxon>Sphagnaceae</taxon>
        <taxon>Sphagnum</taxon>
    </lineage>
</organism>
<comment type="similarity">
    <text evidence="2">Belongs to the major facilitator superfamily. Folate-biopterin transporter (TC 2.A.71) family.</text>
</comment>
<evidence type="ECO:0000313" key="9">
    <source>
        <dbReference type="EMBL" id="CAK9263011.1"/>
    </source>
</evidence>
<dbReference type="Pfam" id="PF03092">
    <property type="entry name" value="BT1"/>
    <property type="match status" value="1"/>
</dbReference>
<evidence type="ECO:0000256" key="5">
    <source>
        <dbReference type="ARBA" id="ARBA00022989"/>
    </source>
</evidence>
<accession>A0ABP0WA16</accession>
<keyword evidence="5 8" id="KW-1133">Transmembrane helix</keyword>
<dbReference type="NCBIfam" id="TIGR00788">
    <property type="entry name" value="fbt"/>
    <property type="match status" value="1"/>
</dbReference>
<dbReference type="Gene3D" id="1.20.1250.20">
    <property type="entry name" value="MFS general substrate transporter like domains"/>
    <property type="match status" value="1"/>
</dbReference>
<feature type="region of interest" description="Disordered" evidence="7">
    <location>
        <begin position="1"/>
        <end position="40"/>
    </location>
</feature>
<feature type="transmembrane region" description="Helical" evidence="8">
    <location>
        <begin position="528"/>
        <end position="547"/>
    </location>
</feature>
<dbReference type="SUPFAM" id="SSF103473">
    <property type="entry name" value="MFS general substrate transporter"/>
    <property type="match status" value="1"/>
</dbReference>
<dbReference type="Proteomes" id="UP001497444">
    <property type="component" value="Chromosome 15"/>
</dbReference>
<evidence type="ECO:0000256" key="2">
    <source>
        <dbReference type="ARBA" id="ARBA00007015"/>
    </source>
</evidence>
<keyword evidence="4 8" id="KW-0812">Transmembrane</keyword>
<feature type="transmembrane region" description="Helical" evidence="8">
    <location>
        <begin position="125"/>
        <end position="149"/>
    </location>
</feature>
<reference evidence="9" key="1">
    <citation type="submission" date="2024-02" db="EMBL/GenBank/DDBJ databases">
        <authorList>
            <consortium name="ELIXIR-Norway"/>
            <consortium name="Elixir Norway"/>
        </authorList>
    </citation>
    <scope>NUCLEOTIDE SEQUENCE</scope>
</reference>
<protein>
    <recommendedName>
        <fullName evidence="11">Biopterin transport-related protein BT1</fullName>
    </recommendedName>
</protein>
<evidence type="ECO:0000256" key="6">
    <source>
        <dbReference type="ARBA" id="ARBA00023136"/>
    </source>
</evidence>
<dbReference type="PANTHER" id="PTHR31585">
    <property type="entry name" value="FOLATE-BIOPTERIN TRANSPORTER 1, CHLOROPLASTIC"/>
    <property type="match status" value="1"/>
</dbReference>
<evidence type="ECO:0000256" key="3">
    <source>
        <dbReference type="ARBA" id="ARBA00022448"/>
    </source>
</evidence>
<dbReference type="EMBL" id="OZ020110">
    <property type="protein sequence ID" value="CAK9263011.1"/>
    <property type="molecule type" value="Genomic_DNA"/>
</dbReference>
<feature type="transmembrane region" description="Helical" evidence="8">
    <location>
        <begin position="194"/>
        <end position="213"/>
    </location>
</feature>
<comment type="subcellular location">
    <subcellularLocation>
        <location evidence="1">Membrane</location>
        <topology evidence="1">Multi-pass membrane protein</topology>
    </subcellularLocation>
</comment>
<dbReference type="InterPro" id="IPR036259">
    <property type="entry name" value="MFS_trans_sf"/>
</dbReference>
<dbReference type="CDD" id="cd17484">
    <property type="entry name" value="MFS_FBT"/>
    <property type="match status" value="1"/>
</dbReference>
<evidence type="ECO:0000256" key="4">
    <source>
        <dbReference type="ARBA" id="ARBA00022692"/>
    </source>
</evidence>
<keyword evidence="6 8" id="KW-0472">Membrane</keyword>
<feature type="transmembrane region" description="Helical" evidence="8">
    <location>
        <begin position="491"/>
        <end position="516"/>
    </location>
</feature>
<feature type="transmembrane region" description="Helical" evidence="8">
    <location>
        <begin position="461"/>
        <end position="479"/>
    </location>
</feature>
<dbReference type="PANTHER" id="PTHR31585:SF0">
    <property type="entry name" value="FOLATE-BIOPTERIN TRANSPORTER 1, CHLOROPLASTIC"/>
    <property type="match status" value="1"/>
</dbReference>
<sequence length="563" mass="61282">MMMGQGYSDPIDRMSRTGSADPPDNNPYVPIPSASQETSTTVLADALPEIEVSLTNPNHYGLKVGSKKQQQQHLDGDSDHGSSNLALIDESSHDKQLIKMDQPQLMMVTKKGWTQLFGAEMPPDIIAIAMVYFVQGILNLPMLAMNYFLKDNLHLDPAEVATLLGFSSFPWLIKPLYGFMSDGLPLFGYRRRSYLVLCGLVGAVSWVALATVVDSQYSATAMILLGALSVAFSDVVVDSMVVERARGESQGTSGSLQSLCWGSCAVGRIVSAYFSGYFVENLGVRFVFGVTALFPLITSGVAGLVDEEPWSARSRRISLLHPAESADPDETRGLISFLKTSKIQLDSLWETIKEPNILMSTIFLFLFQATPTSEKAMFFFLTNKLGFQPEFMGRVQLVVAFANLAGVALYNTYLKHVSLKKMFFWTTILGMVLGLTQLLLVTGTNRTLGMSDEWFCAGDSLVLTVIAKVAFMPLMVLAAKLCPPGVEATLFATLMSISNGAGIAGDFLGAGLMKILGVTSDSFDNLPLLLVICYVSTVLLLPFLVLLPSETTMDDDDDDDDDT</sequence>
<proteinExistence type="inferred from homology"/>
<feature type="transmembrane region" description="Helical" evidence="8">
    <location>
        <begin position="391"/>
        <end position="410"/>
    </location>
</feature>
<evidence type="ECO:0000313" key="10">
    <source>
        <dbReference type="Proteomes" id="UP001497444"/>
    </source>
</evidence>